<evidence type="ECO:0000313" key="2">
    <source>
        <dbReference type="EMBL" id="MCG2578870.1"/>
    </source>
</evidence>
<evidence type="ECO:0000256" key="1">
    <source>
        <dbReference type="SAM" id="MobiDB-lite"/>
    </source>
</evidence>
<gene>
    <name evidence="2" type="ORF">LZ012_17890</name>
</gene>
<feature type="region of interest" description="Disordered" evidence="1">
    <location>
        <begin position="1"/>
        <end position="66"/>
    </location>
</feature>
<dbReference type="Gene3D" id="3.30.160.170">
    <property type="entry name" value="FlaG-like"/>
    <property type="match status" value="1"/>
</dbReference>
<name>A0ABS9K713_9RHOO</name>
<dbReference type="RefSeq" id="WP_275712268.1">
    <property type="nucleotide sequence ID" value="NZ_JAKLTN010000005.1"/>
</dbReference>
<keyword evidence="3" id="KW-1185">Reference proteome</keyword>
<feature type="compositionally biased region" description="Polar residues" evidence="1">
    <location>
        <begin position="45"/>
        <end position="63"/>
    </location>
</feature>
<feature type="compositionally biased region" description="Low complexity" evidence="1">
    <location>
        <begin position="1"/>
        <end position="18"/>
    </location>
</feature>
<dbReference type="EMBL" id="JAKLTN010000005">
    <property type="protein sequence ID" value="MCG2578870.1"/>
    <property type="molecule type" value="Genomic_DNA"/>
</dbReference>
<dbReference type="InterPro" id="IPR035924">
    <property type="entry name" value="FlaG-like_sf"/>
</dbReference>
<dbReference type="Proteomes" id="UP001165384">
    <property type="component" value="Unassembled WGS sequence"/>
</dbReference>
<proteinExistence type="predicted"/>
<dbReference type="SUPFAM" id="SSF160214">
    <property type="entry name" value="FlaG-like"/>
    <property type="match status" value="1"/>
</dbReference>
<keyword evidence="2" id="KW-0969">Cilium</keyword>
<dbReference type="PANTHER" id="PTHR37166">
    <property type="entry name" value="PROTEIN FLAG"/>
    <property type="match status" value="1"/>
</dbReference>
<keyword evidence="2" id="KW-0282">Flagellum</keyword>
<protein>
    <submittedName>
        <fullName evidence="2">Flagellar protein FlaG</fullName>
    </submittedName>
</protein>
<sequence length="134" mass="14514">MAIQSIESSILSQQSPPSTNGKTVVGESRGTPPQQNIPAGVSKANPDTASQKSDSQKEQPTSDSLKDAVERLNKFIGGANDQIQFTVDKDTDLTVVKIIDRETKQLIRQFPSAEAVQIAKVLDRLQGLLIRDKA</sequence>
<dbReference type="Pfam" id="PF03646">
    <property type="entry name" value="FlaG"/>
    <property type="match status" value="1"/>
</dbReference>
<evidence type="ECO:0000313" key="3">
    <source>
        <dbReference type="Proteomes" id="UP001165384"/>
    </source>
</evidence>
<dbReference type="InterPro" id="IPR005186">
    <property type="entry name" value="FlaG"/>
</dbReference>
<comment type="caution">
    <text evidence="2">The sequence shown here is derived from an EMBL/GenBank/DDBJ whole genome shotgun (WGS) entry which is preliminary data.</text>
</comment>
<organism evidence="2 3">
    <name type="scientific">Dechloromonas hankyongensis</name>
    <dbReference type="NCBI Taxonomy" id="2908002"/>
    <lineage>
        <taxon>Bacteria</taxon>
        <taxon>Pseudomonadati</taxon>
        <taxon>Pseudomonadota</taxon>
        <taxon>Betaproteobacteria</taxon>
        <taxon>Rhodocyclales</taxon>
        <taxon>Azonexaceae</taxon>
        <taxon>Dechloromonas</taxon>
    </lineage>
</organism>
<dbReference type="PANTHER" id="PTHR37166:SF1">
    <property type="entry name" value="PROTEIN FLAG"/>
    <property type="match status" value="1"/>
</dbReference>
<accession>A0ABS9K713</accession>
<reference evidence="2" key="1">
    <citation type="submission" date="2022-01" db="EMBL/GenBank/DDBJ databases">
        <authorList>
            <person name="Jo J.-H."/>
            <person name="Im W.-T."/>
        </authorList>
    </citation>
    <scope>NUCLEOTIDE SEQUENCE</scope>
    <source>
        <strain evidence="2">XY25</strain>
    </source>
</reference>
<keyword evidence="2" id="KW-0966">Cell projection</keyword>